<dbReference type="InterPro" id="IPR010998">
    <property type="entry name" value="Integrase_recombinase_N"/>
</dbReference>
<dbReference type="Gene3D" id="1.10.150.130">
    <property type="match status" value="1"/>
</dbReference>
<accession>A0AAW1RG88</accession>
<dbReference type="EMBL" id="JALJOV010002201">
    <property type="protein sequence ID" value="KAK9832774.1"/>
    <property type="molecule type" value="Genomic_DNA"/>
</dbReference>
<name>A0AAW1RG88_9CHLO</name>
<gene>
    <name evidence="3" type="ORF">WJX84_003366</name>
</gene>
<evidence type="ECO:0000256" key="1">
    <source>
        <dbReference type="ARBA" id="ARBA00023125"/>
    </source>
</evidence>
<feature type="signal peptide" evidence="2">
    <location>
        <begin position="1"/>
        <end position="16"/>
    </location>
</feature>
<dbReference type="SUPFAM" id="SSF47823">
    <property type="entry name" value="lambda integrase-like, N-terminal domain"/>
    <property type="match status" value="1"/>
</dbReference>
<feature type="chain" id="PRO_5043699391" evidence="2">
    <location>
        <begin position="17"/>
        <end position="208"/>
    </location>
</feature>
<proteinExistence type="predicted"/>
<sequence>MAATLLFCMLCGKTLCPNCCGGRQVAPTSMVVCTACTAQQWASSIPGSSDLLLAGQSQRLHFLAGAYGSILGHAQTTSTMASYSRGLDQYLQFADSLNVVPALPASPDVVLAFITHLVMVRLLDSSTVVLYMQGLSDWHHHMARLSSTTMKDPTKDAQVKHLLVVVKKHYKKPNGLCKLGSLSLCWHPAVAPAWGGITTFVYPFVLLE</sequence>
<keyword evidence="4" id="KW-1185">Reference proteome</keyword>
<evidence type="ECO:0000256" key="2">
    <source>
        <dbReference type="SAM" id="SignalP"/>
    </source>
</evidence>
<dbReference type="GO" id="GO:0003677">
    <property type="term" value="F:DNA binding"/>
    <property type="evidence" value="ECO:0007669"/>
    <property type="project" value="UniProtKB-KW"/>
</dbReference>
<evidence type="ECO:0000313" key="3">
    <source>
        <dbReference type="EMBL" id="KAK9832774.1"/>
    </source>
</evidence>
<keyword evidence="2" id="KW-0732">Signal</keyword>
<evidence type="ECO:0000313" key="4">
    <source>
        <dbReference type="Proteomes" id="UP001485043"/>
    </source>
</evidence>
<keyword evidence="1" id="KW-0238">DNA-binding</keyword>
<organism evidence="3 4">
    <name type="scientific">Apatococcus fuscideae</name>
    <dbReference type="NCBI Taxonomy" id="2026836"/>
    <lineage>
        <taxon>Eukaryota</taxon>
        <taxon>Viridiplantae</taxon>
        <taxon>Chlorophyta</taxon>
        <taxon>core chlorophytes</taxon>
        <taxon>Trebouxiophyceae</taxon>
        <taxon>Chlorellales</taxon>
        <taxon>Chlorellaceae</taxon>
        <taxon>Apatococcus</taxon>
    </lineage>
</organism>
<protein>
    <submittedName>
        <fullName evidence="3">Uncharacterized protein</fullName>
    </submittedName>
</protein>
<dbReference type="AlphaFoldDB" id="A0AAW1RG88"/>
<comment type="caution">
    <text evidence="3">The sequence shown here is derived from an EMBL/GenBank/DDBJ whole genome shotgun (WGS) entry which is preliminary data.</text>
</comment>
<reference evidence="3 4" key="1">
    <citation type="journal article" date="2024" name="Nat. Commun.">
        <title>Phylogenomics reveals the evolutionary origins of lichenization in chlorophyte algae.</title>
        <authorList>
            <person name="Puginier C."/>
            <person name="Libourel C."/>
            <person name="Otte J."/>
            <person name="Skaloud P."/>
            <person name="Haon M."/>
            <person name="Grisel S."/>
            <person name="Petersen M."/>
            <person name="Berrin J.G."/>
            <person name="Delaux P.M."/>
            <person name="Dal Grande F."/>
            <person name="Keller J."/>
        </authorList>
    </citation>
    <scope>NUCLEOTIDE SEQUENCE [LARGE SCALE GENOMIC DNA]</scope>
    <source>
        <strain evidence="3 4">SAG 2523</strain>
    </source>
</reference>
<dbReference type="Proteomes" id="UP001485043">
    <property type="component" value="Unassembled WGS sequence"/>
</dbReference>